<dbReference type="InterPro" id="IPR013848">
    <property type="entry name" value="Methylthiotransferase_N"/>
</dbReference>
<dbReference type="SFLD" id="SFLDG01082">
    <property type="entry name" value="B12-binding_domain_containing"/>
    <property type="match status" value="1"/>
</dbReference>
<accession>A0A3B1C9Y4</accession>
<dbReference type="InterPro" id="IPR007197">
    <property type="entry name" value="rSAM"/>
</dbReference>
<dbReference type="InterPro" id="IPR023404">
    <property type="entry name" value="rSAM_horseshoe"/>
</dbReference>
<dbReference type="PANTHER" id="PTHR43020">
    <property type="entry name" value="CDK5 REGULATORY SUBUNIT-ASSOCIATED PROTEIN 1"/>
    <property type="match status" value="1"/>
</dbReference>
<dbReference type="PROSITE" id="PS51449">
    <property type="entry name" value="MTTASE_N"/>
    <property type="match status" value="1"/>
</dbReference>
<evidence type="ECO:0000256" key="6">
    <source>
        <dbReference type="ARBA" id="ARBA00023014"/>
    </source>
</evidence>
<name>A0A3B1C9Y4_9ZZZZ</name>
<reference evidence="10" key="1">
    <citation type="submission" date="2018-06" db="EMBL/GenBank/DDBJ databases">
        <authorList>
            <person name="Zhirakovskaya E."/>
        </authorList>
    </citation>
    <scope>NUCLEOTIDE SEQUENCE</scope>
</reference>
<dbReference type="PROSITE" id="PS01278">
    <property type="entry name" value="MTTASE_RADICAL"/>
    <property type="match status" value="1"/>
</dbReference>
<dbReference type="SFLD" id="SFLDG01061">
    <property type="entry name" value="methylthiotransferase"/>
    <property type="match status" value="1"/>
</dbReference>
<dbReference type="GO" id="GO:0035597">
    <property type="term" value="F:tRNA-2-methylthio-N(6)-dimethylallyladenosine(37) synthase activity"/>
    <property type="evidence" value="ECO:0007669"/>
    <property type="project" value="UniProtKB-EC"/>
</dbReference>
<dbReference type="InterPro" id="IPR020612">
    <property type="entry name" value="Methylthiotransferase_CS"/>
</dbReference>
<evidence type="ECO:0000256" key="2">
    <source>
        <dbReference type="ARBA" id="ARBA00022485"/>
    </source>
</evidence>
<dbReference type="GO" id="GO:0005829">
    <property type="term" value="C:cytosol"/>
    <property type="evidence" value="ECO:0007669"/>
    <property type="project" value="TreeGrafter"/>
</dbReference>
<dbReference type="InterPro" id="IPR002792">
    <property type="entry name" value="TRAM_dom"/>
</dbReference>
<feature type="domain" description="Radical SAM core" evidence="9">
    <location>
        <begin position="154"/>
        <end position="384"/>
    </location>
</feature>
<dbReference type="NCBIfam" id="TIGR01574">
    <property type="entry name" value="miaB-methiolase"/>
    <property type="match status" value="1"/>
</dbReference>
<dbReference type="Pfam" id="PF01938">
    <property type="entry name" value="TRAM"/>
    <property type="match status" value="1"/>
</dbReference>
<dbReference type="InterPro" id="IPR005839">
    <property type="entry name" value="Methylthiotransferase"/>
</dbReference>
<keyword evidence="5" id="KW-0408">Iron</keyword>
<dbReference type="SFLD" id="SFLDF00273">
    <property type="entry name" value="(dimethylallyl)adenosine_tRNA"/>
    <property type="match status" value="1"/>
</dbReference>
<dbReference type="HAMAP" id="MF_01864">
    <property type="entry name" value="tRNA_metthiotr_MiaB"/>
    <property type="match status" value="1"/>
</dbReference>
<organism evidence="10">
    <name type="scientific">hydrothermal vent metagenome</name>
    <dbReference type="NCBI Taxonomy" id="652676"/>
    <lineage>
        <taxon>unclassified sequences</taxon>
        <taxon>metagenomes</taxon>
        <taxon>ecological metagenomes</taxon>
    </lineage>
</organism>
<evidence type="ECO:0000259" key="9">
    <source>
        <dbReference type="PROSITE" id="PS51918"/>
    </source>
</evidence>
<dbReference type="PROSITE" id="PS50926">
    <property type="entry name" value="TRAM"/>
    <property type="match status" value="1"/>
</dbReference>
<dbReference type="GO" id="GO:0046872">
    <property type="term" value="F:metal ion binding"/>
    <property type="evidence" value="ECO:0007669"/>
    <property type="project" value="UniProtKB-KW"/>
</dbReference>
<evidence type="ECO:0000313" key="10">
    <source>
        <dbReference type="EMBL" id="VAX20774.1"/>
    </source>
</evidence>
<protein>
    <submittedName>
        <fullName evidence="10">tRNA-i(6)A37 methylthiotransferase</fullName>
        <ecNumber evidence="10">2.8.4.3</ecNumber>
    </submittedName>
</protein>
<dbReference type="InterPro" id="IPR006463">
    <property type="entry name" value="MiaB_methiolase"/>
</dbReference>
<keyword evidence="10" id="KW-0808">Transferase</keyword>
<feature type="domain" description="MTTase N-terminal" evidence="8">
    <location>
        <begin position="18"/>
        <end position="133"/>
    </location>
</feature>
<dbReference type="PANTHER" id="PTHR43020:SF2">
    <property type="entry name" value="MITOCHONDRIAL TRNA METHYLTHIOTRANSFERASE CDK5RAP1"/>
    <property type="match status" value="1"/>
</dbReference>
<evidence type="ECO:0000256" key="1">
    <source>
        <dbReference type="ARBA" id="ARBA00001966"/>
    </source>
</evidence>
<dbReference type="PROSITE" id="PS51918">
    <property type="entry name" value="RADICAL_SAM"/>
    <property type="match status" value="1"/>
</dbReference>
<gene>
    <name evidence="10" type="ORF">MNBD_NITROSPINAE02-274</name>
</gene>
<dbReference type="EMBL" id="UOGE01000061">
    <property type="protein sequence ID" value="VAX20774.1"/>
    <property type="molecule type" value="Genomic_DNA"/>
</dbReference>
<dbReference type="AlphaFoldDB" id="A0A3B1C9Y4"/>
<dbReference type="FunFam" id="3.80.30.20:FF:000001">
    <property type="entry name" value="tRNA-2-methylthio-N(6)-dimethylallyladenosine synthase 2"/>
    <property type="match status" value="1"/>
</dbReference>
<evidence type="ECO:0000256" key="3">
    <source>
        <dbReference type="ARBA" id="ARBA00022691"/>
    </source>
</evidence>
<sequence length="451" mass="50578">MTLPTPVPYTGSMTTRRKKLSIITLGCQMNSHDSEWISGALANEYDYTTDRSQADLLVVNTCAVREKAEEKFFSLLGRLRPLKAAKKGMVALVAGCVAQELADKIMKREPFVDIIIGTRAIGRTPLILQRFHETGQPQVDISDDSAFDDYPMRRESEISAWVSIMRGCDNHCSYCIVPTTRGPEQSRPTESILDEIRGLANKGYKEITLLGQNVNSYGAGLAPAIDFPGLLNKIEEIGVVERLRFVTSHPKDLSGRLIEAMANIKSLCPSIHLPIQSGSDRILKLMNRGYTSASYFEKLDKLKDRVKDIAVTSDVIVAFPGETDDDFEQTYNAIERAQFANIYLFKYSRRQGTKAAELMGAIDRQVVSERFNRVMDVQKEITRAEHLRWLGATLEILVDGPSKRDIKRYSGRTGQNLVVNFSSDKDYTGQIIHVKITKSRQFSLEGVLLQL</sequence>
<keyword evidence="2" id="KW-0004">4Fe-4S</keyword>
<dbReference type="NCBIfam" id="TIGR00089">
    <property type="entry name" value="MiaB/RimO family radical SAM methylthiotransferase"/>
    <property type="match status" value="1"/>
</dbReference>
<dbReference type="InterPro" id="IPR038135">
    <property type="entry name" value="Methylthiotransferase_N_sf"/>
</dbReference>
<dbReference type="GO" id="GO:0051539">
    <property type="term" value="F:4 iron, 4 sulfur cluster binding"/>
    <property type="evidence" value="ECO:0007669"/>
    <property type="project" value="UniProtKB-KW"/>
</dbReference>
<keyword evidence="4" id="KW-0479">Metal-binding</keyword>
<dbReference type="Gene3D" id="3.40.50.12160">
    <property type="entry name" value="Methylthiotransferase, N-terminal domain"/>
    <property type="match status" value="1"/>
</dbReference>
<dbReference type="Gene3D" id="3.80.30.20">
    <property type="entry name" value="tm_1862 like domain"/>
    <property type="match status" value="1"/>
</dbReference>
<keyword evidence="3" id="KW-0949">S-adenosyl-L-methionine</keyword>
<proteinExistence type="inferred from homology"/>
<dbReference type="InterPro" id="IPR058240">
    <property type="entry name" value="rSAM_sf"/>
</dbReference>
<dbReference type="InterPro" id="IPR006638">
    <property type="entry name" value="Elp3/MiaA/NifB-like_rSAM"/>
</dbReference>
<feature type="domain" description="TRAM" evidence="7">
    <location>
        <begin position="387"/>
        <end position="450"/>
    </location>
</feature>
<evidence type="ECO:0000259" key="7">
    <source>
        <dbReference type="PROSITE" id="PS50926"/>
    </source>
</evidence>
<dbReference type="EC" id="2.8.4.3" evidence="10"/>
<dbReference type="SFLD" id="SFLDS00029">
    <property type="entry name" value="Radical_SAM"/>
    <property type="match status" value="1"/>
</dbReference>
<dbReference type="Pfam" id="PF04055">
    <property type="entry name" value="Radical_SAM"/>
    <property type="match status" value="1"/>
</dbReference>
<dbReference type="SMART" id="SM00729">
    <property type="entry name" value="Elp3"/>
    <property type="match status" value="1"/>
</dbReference>
<comment type="cofactor">
    <cofactor evidence="1">
        <name>[4Fe-4S] cluster</name>
        <dbReference type="ChEBI" id="CHEBI:49883"/>
    </cofactor>
</comment>
<dbReference type="SUPFAM" id="SSF102114">
    <property type="entry name" value="Radical SAM enzymes"/>
    <property type="match status" value="1"/>
</dbReference>
<evidence type="ECO:0000256" key="4">
    <source>
        <dbReference type="ARBA" id="ARBA00022723"/>
    </source>
</evidence>
<evidence type="ECO:0000256" key="5">
    <source>
        <dbReference type="ARBA" id="ARBA00023004"/>
    </source>
</evidence>
<dbReference type="Pfam" id="PF00919">
    <property type="entry name" value="UPF0004"/>
    <property type="match status" value="1"/>
</dbReference>
<keyword evidence="6" id="KW-0411">Iron-sulfur</keyword>
<dbReference type="FunFam" id="3.40.50.12160:FF:000003">
    <property type="entry name" value="CDK5 regulatory subunit-associated protein 1"/>
    <property type="match status" value="1"/>
</dbReference>
<dbReference type="CDD" id="cd01335">
    <property type="entry name" value="Radical_SAM"/>
    <property type="match status" value="1"/>
</dbReference>
<evidence type="ECO:0000259" key="8">
    <source>
        <dbReference type="PROSITE" id="PS51449"/>
    </source>
</evidence>